<dbReference type="GO" id="GO:0050574">
    <property type="term" value="F:2-(R)-hydroxypropyl-CoM dehydrogenase activity"/>
    <property type="evidence" value="ECO:0007669"/>
    <property type="project" value="UniProtKB-EC"/>
</dbReference>
<dbReference type="InterPro" id="IPR002347">
    <property type="entry name" value="SDR_fam"/>
</dbReference>
<dbReference type="InterPro" id="IPR057326">
    <property type="entry name" value="KR_dom"/>
</dbReference>
<reference evidence="6" key="1">
    <citation type="submission" date="2015-07" db="EMBL/GenBank/DDBJ databases">
        <title>Draft Genome Sequence of Roseovarius tolerans EL-164, a producer of N-Acylated Alanine Methyl Esters (NAMEs).</title>
        <authorList>
            <person name="Voget S."/>
            <person name="Bruns H."/>
            <person name="Wagner-Doebler I."/>
            <person name="Schulz S."/>
            <person name="Daniel R."/>
        </authorList>
    </citation>
    <scope>NUCLEOTIDE SEQUENCE [LARGE SCALE GENOMIC DNA]</scope>
    <source>
        <strain evidence="6">EL-164</strain>
    </source>
</reference>
<dbReference type="PATRIC" id="fig|74031.6.peg.3182"/>
<feature type="domain" description="Ketoreductase" evidence="4">
    <location>
        <begin position="6"/>
        <end position="184"/>
    </location>
</feature>
<evidence type="ECO:0000259" key="4">
    <source>
        <dbReference type="SMART" id="SM00822"/>
    </source>
</evidence>
<dbReference type="EC" id="1.1.1.268" evidence="5"/>
<name>A0A0L6CRF9_9RHOB</name>
<evidence type="ECO:0000313" key="5">
    <source>
        <dbReference type="EMBL" id="KNX40357.1"/>
    </source>
</evidence>
<dbReference type="Pfam" id="PF00106">
    <property type="entry name" value="adh_short"/>
    <property type="match status" value="1"/>
</dbReference>
<gene>
    <name evidence="5" type="primary">xecD</name>
    <name evidence="5" type="ORF">ROTO_31150</name>
</gene>
<evidence type="ECO:0000313" key="6">
    <source>
        <dbReference type="Proteomes" id="UP000037046"/>
    </source>
</evidence>
<keyword evidence="2 5" id="KW-0560">Oxidoreductase</keyword>
<evidence type="ECO:0000256" key="1">
    <source>
        <dbReference type="ARBA" id="ARBA00006484"/>
    </source>
</evidence>
<proteinExistence type="inferred from homology"/>
<organism evidence="5 6">
    <name type="scientific">Roseovarius tolerans</name>
    <dbReference type="NCBI Taxonomy" id="74031"/>
    <lineage>
        <taxon>Bacteria</taxon>
        <taxon>Pseudomonadati</taxon>
        <taxon>Pseudomonadota</taxon>
        <taxon>Alphaproteobacteria</taxon>
        <taxon>Rhodobacterales</taxon>
        <taxon>Roseobacteraceae</taxon>
        <taxon>Roseovarius</taxon>
    </lineage>
</organism>
<dbReference type="EMBL" id="LGVV01000056">
    <property type="protein sequence ID" value="KNX40357.1"/>
    <property type="molecule type" value="Genomic_DNA"/>
</dbReference>
<dbReference type="AlphaFoldDB" id="A0A0L6CRF9"/>
<evidence type="ECO:0000256" key="2">
    <source>
        <dbReference type="ARBA" id="ARBA00023002"/>
    </source>
</evidence>
<dbReference type="Proteomes" id="UP000037046">
    <property type="component" value="Unassembled WGS sequence"/>
</dbReference>
<keyword evidence="6" id="KW-1185">Reference proteome</keyword>
<dbReference type="PANTHER" id="PTHR44196:SF1">
    <property type="entry name" value="DEHYDROGENASE_REDUCTASE SDR FAMILY MEMBER 7B"/>
    <property type="match status" value="1"/>
</dbReference>
<dbReference type="RefSeq" id="WP_050663963.1">
    <property type="nucleotide sequence ID" value="NZ_CP118494.1"/>
</dbReference>
<dbReference type="SMART" id="SM00822">
    <property type="entry name" value="PKS_KR"/>
    <property type="match status" value="1"/>
</dbReference>
<dbReference type="CDD" id="cd05233">
    <property type="entry name" value="SDR_c"/>
    <property type="match status" value="1"/>
</dbReference>
<protein>
    <submittedName>
        <fullName evidence="5">2-(R)-hydroxypropyl-CoM dehydrogenase</fullName>
        <ecNumber evidence="5">1.1.1.268</ecNumber>
    </submittedName>
</protein>
<dbReference type="STRING" id="74031.SAMN04488077_104264"/>
<sequence length="253" mass="26322">MTLKDGIAVVTGAGGGLGRALALDLAARGMRVAALGRSAGGLEETVAMGRDWQILPVVADVSDEGAVRAGFAQLAEAGPVTVLINNAAVYPRRDFLDESGESFAETVAINLGGTVNCTRAALDGMVEAGRGRIVNVSTFADIAPLPASSAYAVSKGAGRIFSRALVADLADRFPGIVISDWMPGMLATRMGVAQGLDPAQAARWGAALALWDDPALNGAVFEMDREILPSRGLKGRIKDAVLMRRRHARVIEA</sequence>
<dbReference type="PANTHER" id="PTHR44196">
    <property type="entry name" value="DEHYDROGENASE/REDUCTASE SDR FAMILY MEMBER 7B"/>
    <property type="match status" value="1"/>
</dbReference>
<evidence type="ECO:0000256" key="3">
    <source>
        <dbReference type="RuleBase" id="RU000363"/>
    </source>
</evidence>
<dbReference type="Gene3D" id="3.40.50.720">
    <property type="entry name" value="NAD(P)-binding Rossmann-like Domain"/>
    <property type="match status" value="1"/>
</dbReference>
<dbReference type="InterPro" id="IPR036291">
    <property type="entry name" value="NAD(P)-bd_dom_sf"/>
</dbReference>
<dbReference type="OrthoDB" id="8280747at2"/>
<dbReference type="PRINTS" id="PR00080">
    <property type="entry name" value="SDRFAMILY"/>
</dbReference>
<comment type="similarity">
    <text evidence="1 3">Belongs to the short-chain dehydrogenases/reductases (SDR) family.</text>
</comment>
<comment type="caution">
    <text evidence="5">The sequence shown here is derived from an EMBL/GenBank/DDBJ whole genome shotgun (WGS) entry which is preliminary data.</text>
</comment>
<dbReference type="PRINTS" id="PR00081">
    <property type="entry name" value="GDHRDH"/>
</dbReference>
<dbReference type="GO" id="GO:0016020">
    <property type="term" value="C:membrane"/>
    <property type="evidence" value="ECO:0007669"/>
    <property type="project" value="TreeGrafter"/>
</dbReference>
<accession>A0A0L6CRF9</accession>
<dbReference type="SUPFAM" id="SSF51735">
    <property type="entry name" value="NAD(P)-binding Rossmann-fold domains"/>
    <property type="match status" value="1"/>
</dbReference>